<reference evidence="1 2" key="1">
    <citation type="submission" date="2018-11" db="EMBL/GenBank/DDBJ databases">
        <authorList>
            <consortium name="Pathogen Informatics"/>
        </authorList>
    </citation>
    <scope>NUCLEOTIDE SEQUENCE [LARGE SCALE GENOMIC DNA]</scope>
</reference>
<organism evidence="2 3">
    <name type="scientific">Heligmosomoides polygyrus</name>
    <name type="common">Parasitic roundworm</name>
    <dbReference type="NCBI Taxonomy" id="6339"/>
    <lineage>
        <taxon>Eukaryota</taxon>
        <taxon>Metazoa</taxon>
        <taxon>Ecdysozoa</taxon>
        <taxon>Nematoda</taxon>
        <taxon>Chromadorea</taxon>
        <taxon>Rhabditida</taxon>
        <taxon>Rhabditina</taxon>
        <taxon>Rhabditomorpha</taxon>
        <taxon>Strongyloidea</taxon>
        <taxon>Heligmosomidae</taxon>
        <taxon>Heligmosomoides</taxon>
    </lineage>
</organism>
<reference evidence="3" key="2">
    <citation type="submission" date="2019-09" db="UniProtKB">
        <authorList>
            <consortium name="WormBaseParasite"/>
        </authorList>
    </citation>
    <scope>IDENTIFICATION</scope>
</reference>
<name>A0A183F8I1_HELPZ</name>
<evidence type="ECO:0000313" key="2">
    <source>
        <dbReference type="Proteomes" id="UP000050761"/>
    </source>
</evidence>
<protein>
    <submittedName>
        <fullName evidence="3">DUF1758 domain-containing protein</fullName>
    </submittedName>
</protein>
<sequence>MGELQETFESTEVHITLKNIRSGMKLKRVPVFTKEKLTASSSTAKLSSADKAFIRKKKLSIAQRSLAPTTSSPYIIVGQDLLNQIILYDTPIMKLPSGLVLTPTIFGYTISGVSGTDSFEIKKQTTQCMYFSHQKEEYLLKATTWAQIIIQDQSIKEPIVSTSTKNGDQASDLTMTVFPIQNCRLSLEMEKNLLAIQRPRKFVKQNNKRTKNQNVDKDTTSPNIQLLLQSSSIIRDTNALPKIRKRTKMLMTGNLELISCNCPHYTGAVRLEQLRRGDHVKMATSLCANRSDSTAIWIDDQRIRSSSRRRRARRKTTNFKCYTSTSHKEVGKRGIQ</sequence>
<dbReference type="WBParaSite" id="HPBE_0000247301-mRNA-1">
    <property type="protein sequence ID" value="HPBE_0000247301-mRNA-1"/>
    <property type="gene ID" value="HPBE_0000247301"/>
</dbReference>
<accession>A0A183F8I1</accession>
<dbReference type="AlphaFoldDB" id="A0A183F8I1"/>
<keyword evidence="2" id="KW-1185">Reference proteome</keyword>
<evidence type="ECO:0000313" key="3">
    <source>
        <dbReference type="WBParaSite" id="HPBE_0000247301-mRNA-1"/>
    </source>
</evidence>
<dbReference type="EMBL" id="UZAH01003772">
    <property type="protein sequence ID" value="VDO25514.1"/>
    <property type="molecule type" value="Genomic_DNA"/>
</dbReference>
<accession>A0A3P7UQ57</accession>
<gene>
    <name evidence="1" type="ORF">HPBE_LOCUS2474</name>
</gene>
<evidence type="ECO:0000313" key="1">
    <source>
        <dbReference type="EMBL" id="VDO25514.1"/>
    </source>
</evidence>
<proteinExistence type="predicted"/>
<dbReference type="Proteomes" id="UP000050761">
    <property type="component" value="Unassembled WGS sequence"/>
</dbReference>